<dbReference type="Proteomes" id="UP000050795">
    <property type="component" value="Unassembled WGS sequence"/>
</dbReference>
<dbReference type="AlphaFoldDB" id="A0AA85K1I5"/>
<proteinExistence type="predicted"/>
<reference evidence="2" key="2">
    <citation type="submission" date="2023-11" db="UniProtKB">
        <authorList>
            <consortium name="WormBaseParasite"/>
        </authorList>
    </citation>
    <scope>IDENTIFICATION</scope>
</reference>
<keyword evidence="1" id="KW-1185">Reference proteome</keyword>
<evidence type="ECO:0000313" key="1">
    <source>
        <dbReference type="Proteomes" id="UP000050795"/>
    </source>
</evidence>
<dbReference type="WBParaSite" id="TREG1_67240.1">
    <property type="protein sequence ID" value="TREG1_67240.1"/>
    <property type="gene ID" value="TREG1_67240"/>
</dbReference>
<reference evidence="1" key="1">
    <citation type="submission" date="2022-06" db="EMBL/GenBank/DDBJ databases">
        <authorList>
            <person name="Berger JAMES D."/>
            <person name="Berger JAMES D."/>
        </authorList>
    </citation>
    <scope>NUCLEOTIDE SEQUENCE [LARGE SCALE GENOMIC DNA]</scope>
</reference>
<name>A0AA85K1I5_TRIRE</name>
<accession>A0AA85K1I5</accession>
<evidence type="ECO:0000313" key="2">
    <source>
        <dbReference type="WBParaSite" id="TREG1_67240.1"/>
    </source>
</evidence>
<sequence length="73" mass="8586">MKAKENPVKYQINNVEEYWYIALISLGHWASFPLDIEDDSLVKFDFNVSMSKLDMHIIAKSYYKMINLAKVKV</sequence>
<organism evidence="1 2">
    <name type="scientific">Trichobilharzia regenti</name>
    <name type="common">Nasal bird schistosome</name>
    <dbReference type="NCBI Taxonomy" id="157069"/>
    <lineage>
        <taxon>Eukaryota</taxon>
        <taxon>Metazoa</taxon>
        <taxon>Spiralia</taxon>
        <taxon>Lophotrochozoa</taxon>
        <taxon>Platyhelminthes</taxon>
        <taxon>Trematoda</taxon>
        <taxon>Digenea</taxon>
        <taxon>Strigeidida</taxon>
        <taxon>Schistosomatoidea</taxon>
        <taxon>Schistosomatidae</taxon>
        <taxon>Trichobilharzia</taxon>
    </lineage>
</organism>
<protein>
    <submittedName>
        <fullName evidence="2">Uncharacterized protein</fullName>
    </submittedName>
</protein>